<evidence type="ECO:0000313" key="5">
    <source>
        <dbReference type="EMBL" id="CAB4903370.1"/>
    </source>
</evidence>
<dbReference type="EMBL" id="CAFBMJ010000049">
    <property type="protein sequence ID" value="CAB4903370.1"/>
    <property type="molecule type" value="Genomic_DNA"/>
</dbReference>
<reference evidence="5" key="1">
    <citation type="submission" date="2020-05" db="EMBL/GenBank/DDBJ databases">
        <authorList>
            <person name="Chiriac C."/>
            <person name="Salcher M."/>
            <person name="Ghai R."/>
            <person name="Kavagutti S V."/>
        </authorList>
    </citation>
    <scope>NUCLEOTIDE SEQUENCE</scope>
</reference>
<dbReference type="NCBIfam" id="TIGR03964">
    <property type="entry name" value="mycofact_creat"/>
    <property type="match status" value="1"/>
</dbReference>
<keyword evidence="2" id="KW-0479">Metal-binding</keyword>
<dbReference type="GO" id="GO:0009231">
    <property type="term" value="P:riboflavin biosynthetic process"/>
    <property type="evidence" value="ECO:0007669"/>
    <property type="project" value="TreeGrafter"/>
</dbReference>
<evidence type="ECO:0000313" key="6">
    <source>
        <dbReference type="EMBL" id="CAB4962748.1"/>
    </source>
</evidence>
<proteinExistence type="predicted"/>
<comment type="cofactor">
    <cofactor evidence="1">
        <name>Zn(2+)</name>
        <dbReference type="ChEBI" id="CHEBI:29105"/>
    </cofactor>
</comment>
<dbReference type="Pfam" id="PF02633">
    <property type="entry name" value="Creatininase"/>
    <property type="match status" value="1"/>
</dbReference>
<evidence type="ECO:0000256" key="1">
    <source>
        <dbReference type="ARBA" id="ARBA00001947"/>
    </source>
</evidence>
<name>A0A6J7GG07_9ZZZZ</name>
<dbReference type="AlphaFoldDB" id="A0A6J7GG07"/>
<dbReference type="PANTHER" id="PTHR35005:SF1">
    <property type="entry name" value="2-AMINO-5-FORMYLAMINO-6-RIBOSYLAMINOPYRIMIDIN-4(3H)-ONE 5'-MONOPHOSPHATE DEFORMYLASE"/>
    <property type="match status" value="1"/>
</dbReference>
<dbReference type="GO" id="GO:0016811">
    <property type="term" value="F:hydrolase activity, acting on carbon-nitrogen (but not peptide) bonds, in linear amides"/>
    <property type="evidence" value="ECO:0007669"/>
    <property type="project" value="TreeGrafter"/>
</dbReference>
<organism evidence="5">
    <name type="scientific">freshwater metagenome</name>
    <dbReference type="NCBI Taxonomy" id="449393"/>
    <lineage>
        <taxon>unclassified sequences</taxon>
        <taxon>metagenomes</taxon>
        <taxon>ecological metagenomes</taxon>
    </lineage>
</organism>
<protein>
    <submittedName>
        <fullName evidence="5">Unannotated protein</fullName>
    </submittedName>
</protein>
<gene>
    <name evidence="5" type="ORF">UFOPK3573_00770</name>
    <name evidence="6" type="ORF">UFOPK3879_00734</name>
</gene>
<evidence type="ECO:0000256" key="3">
    <source>
        <dbReference type="ARBA" id="ARBA00022801"/>
    </source>
</evidence>
<keyword evidence="4" id="KW-0862">Zinc</keyword>
<dbReference type="PANTHER" id="PTHR35005">
    <property type="entry name" value="3-DEHYDRO-SCYLLO-INOSOSE HYDROLASE"/>
    <property type="match status" value="1"/>
</dbReference>
<dbReference type="Gene3D" id="3.40.50.10310">
    <property type="entry name" value="Creatininase"/>
    <property type="match status" value="1"/>
</dbReference>
<evidence type="ECO:0000256" key="4">
    <source>
        <dbReference type="ARBA" id="ARBA00022833"/>
    </source>
</evidence>
<dbReference type="SUPFAM" id="SSF102215">
    <property type="entry name" value="Creatininase"/>
    <property type="match status" value="1"/>
</dbReference>
<dbReference type="EMBL" id="CAFBNR010000028">
    <property type="protein sequence ID" value="CAB4962748.1"/>
    <property type="molecule type" value="Genomic_DNA"/>
</dbReference>
<evidence type="ECO:0000256" key="2">
    <source>
        <dbReference type="ARBA" id="ARBA00022723"/>
    </source>
</evidence>
<dbReference type="GO" id="GO:0046872">
    <property type="term" value="F:metal ion binding"/>
    <property type="evidence" value="ECO:0007669"/>
    <property type="project" value="UniProtKB-KW"/>
</dbReference>
<keyword evidence="3" id="KW-0378">Hydrolase</keyword>
<dbReference type="InterPro" id="IPR003785">
    <property type="entry name" value="Creatininase/forma_Hydrolase"/>
</dbReference>
<sequence>MANNITNQTWTEIASRQATVLLLPLGSCEQHGPHLPLDTDTQIAQYLCAQAAQQDNRMLIAPSLTISASGEHAGFAGTLSIGTAVLTQVLIEIVRSADWCDGVVFVNGHGGNAEAVTAAVRTLTSEQRKVASWWPRIEHGDAHAGASETSMMLAINPVQVNMAMAEAGSITPIGEISAQLRSGGVRAVSLNGVLGDPTAATSQNGLNLLSQLTHDLVTFIHEHMN</sequence>
<dbReference type="InterPro" id="IPR023871">
    <property type="entry name" value="MftE"/>
</dbReference>
<dbReference type="InterPro" id="IPR024087">
    <property type="entry name" value="Creatininase-like_sf"/>
</dbReference>
<accession>A0A6J7GG07</accession>